<comment type="caution">
    <text evidence="1">The sequence shown here is derived from an EMBL/GenBank/DDBJ whole genome shotgun (WGS) entry which is preliminary data.</text>
</comment>
<gene>
    <name evidence="1" type="ORF">IHQ68_09335</name>
</gene>
<protein>
    <submittedName>
        <fullName evidence="1">Uncharacterized protein</fullName>
    </submittedName>
</protein>
<keyword evidence="2" id="KW-1185">Reference proteome</keyword>
<sequence length="83" mass="8970">MGSFADREAIDTLAAIMFSRDHPDRSWDPLTDPSRLGVATAVEKAVYRGFATARLAAEEREVREAAVAAAALAAHDKGFKPRV</sequence>
<evidence type="ECO:0000313" key="2">
    <source>
        <dbReference type="Proteomes" id="UP001181622"/>
    </source>
</evidence>
<dbReference type="RefSeq" id="WP_309391042.1">
    <property type="nucleotide sequence ID" value="NZ_JADBEO010000016.1"/>
</dbReference>
<accession>A0ABU1DFJ7</accession>
<name>A0ABU1DFJ7_9HYPH</name>
<dbReference type="Proteomes" id="UP001181622">
    <property type="component" value="Unassembled WGS sequence"/>
</dbReference>
<reference evidence="1" key="1">
    <citation type="submission" date="2020-10" db="EMBL/GenBank/DDBJ databases">
        <authorList>
            <person name="Abbas A."/>
            <person name="Razzaq R."/>
            <person name="Waqas M."/>
            <person name="Abbas N."/>
            <person name="Nielsen T.K."/>
            <person name="Hansen L.H."/>
            <person name="Hussain S."/>
            <person name="Shahid M."/>
        </authorList>
    </citation>
    <scope>NUCLEOTIDE SEQUENCE</scope>
    <source>
        <strain evidence="1">S14</strain>
    </source>
</reference>
<dbReference type="EMBL" id="JADBEO010000016">
    <property type="protein sequence ID" value="MDR4306820.1"/>
    <property type="molecule type" value="Genomic_DNA"/>
</dbReference>
<evidence type="ECO:0000313" key="1">
    <source>
        <dbReference type="EMBL" id="MDR4306820.1"/>
    </source>
</evidence>
<proteinExistence type="predicted"/>
<organism evidence="1 2">
    <name type="scientific">Chelatococcus sambhunathii</name>
    <dbReference type="NCBI Taxonomy" id="363953"/>
    <lineage>
        <taxon>Bacteria</taxon>
        <taxon>Pseudomonadati</taxon>
        <taxon>Pseudomonadota</taxon>
        <taxon>Alphaproteobacteria</taxon>
        <taxon>Hyphomicrobiales</taxon>
        <taxon>Chelatococcaceae</taxon>
        <taxon>Chelatococcus</taxon>
    </lineage>
</organism>